<dbReference type="InterPro" id="IPR004564">
    <property type="entry name" value="OM_lipoprot_carrier_LolA-like"/>
</dbReference>
<keyword evidence="2" id="KW-0449">Lipoprotein</keyword>
<dbReference type="KEGG" id="sulg:FJR48_06040"/>
<gene>
    <name evidence="2" type="primary">lolA</name>
    <name evidence="2" type="ORF">FJR48_06040</name>
</gene>
<accession>A0A5P8P0T9</accession>
<dbReference type="InterPro" id="IPR029046">
    <property type="entry name" value="LolA/LolB/LppX"/>
</dbReference>
<dbReference type="SUPFAM" id="SSF89392">
    <property type="entry name" value="Prokaryotic lipoproteins and lipoprotein localization factors"/>
    <property type="match status" value="1"/>
</dbReference>
<dbReference type="PANTHER" id="PTHR35869:SF1">
    <property type="entry name" value="OUTER-MEMBRANE LIPOPROTEIN CARRIER PROTEIN"/>
    <property type="match status" value="1"/>
</dbReference>
<evidence type="ECO:0000256" key="1">
    <source>
        <dbReference type="ARBA" id="ARBA00022729"/>
    </source>
</evidence>
<name>A0A5P8P0T9_9BACT</name>
<dbReference type="NCBIfam" id="NF000664">
    <property type="entry name" value="PRK00031.2-2"/>
    <property type="match status" value="1"/>
</dbReference>
<proteinExistence type="predicted"/>
<keyword evidence="3" id="KW-1185">Reference proteome</keyword>
<keyword evidence="1" id="KW-0732">Signal</keyword>
<sequence>MKLFLTILFIAVHTYASLSEINTFEADFTQSITDEKNKVLKYNGHITASKPKSATWQYHYPIEKKIYINNFEATIVEPEIEQVIIRRIESEFDFFQLIKKAKKINENSFLTVYNNTEYIIKVQNNLVESISFLDQFENKVKIEFSNQKQNHKIDTSVFTPKYPMDFDIVND</sequence>
<dbReference type="Gene3D" id="2.50.20.10">
    <property type="entry name" value="Lipoprotein localisation LolA/LolB/LppX"/>
    <property type="match status" value="1"/>
</dbReference>
<dbReference type="OrthoDB" id="5339202at2"/>
<dbReference type="NCBIfam" id="NF000663">
    <property type="entry name" value="PRK00031.2-1"/>
    <property type="match status" value="1"/>
</dbReference>
<reference evidence="2 3" key="1">
    <citation type="submission" date="2019-09" db="EMBL/GenBank/DDBJ databases">
        <title>Sulfurimonas gotlandica sp. nov., a chemoautotrophic and psychrotolerant epsilonproteobacterium isolated from a pelagic redoxcline, and an emended description of the genus Sulfurimonas.</title>
        <authorList>
            <person name="Wang S."/>
            <person name="Jiang L."/>
            <person name="Shao S."/>
        </authorList>
    </citation>
    <scope>NUCLEOTIDE SEQUENCE [LARGE SCALE GENOMIC DNA]</scope>
    <source>
        <strain evidence="2 3">GYSZ_1</strain>
    </source>
</reference>
<evidence type="ECO:0000313" key="2">
    <source>
        <dbReference type="EMBL" id="QFR49309.1"/>
    </source>
</evidence>
<dbReference type="Proteomes" id="UP000326944">
    <property type="component" value="Chromosome"/>
</dbReference>
<dbReference type="RefSeq" id="WP_152307252.1">
    <property type="nucleotide sequence ID" value="NZ_CP043617.1"/>
</dbReference>
<dbReference type="PANTHER" id="PTHR35869">
    <property type="entry name" value="OUTER-MEMBRANE LIPOPROTEIN CARRIER PROTEIN"/>
    <property type="match status" value="1"/>
</dbReference>
<evidence type="ECO:0000313" key="3">
    <source>
        <dbReference type="Proteomes" id="UP000326944"/>
    </source>
</evidence>
<organism evidence="2 3">
    <name type="scientific">Sulfurimonas lithotrophica</name>
    <dbReference type="NCBI Taxonomy" id="2590022"/>
    <lineage>
        <taxon>Bacteria</taxon>
        <taxon>Pseudomonadati</taxon>
        <taxon>Campylobacterota</taxon>
        <taxon>Epsilonproteobacteria</taxon>
        <taxon>Campylobacterales</taxon>
        <taxon>Sulfurimonadaceae</taxon>
        <taxon>Sulfurimonas</taxon>
    </lineage>
</organism>
<dbReference type="EMBL" id="CP043617">
    <property type="protein sequence ID" value="QFR49309.1"/>
    <property type="molecule type" value="Genomic_DNA"/>
</dbReference>
<protein>
    <submittedName>
        <fullName evidence="2">Outer membrane lipoprotein chaperone LolA</fullName>
    </submittedName>
</protein>
<dbReference type="AlphaFoldDB" id="A0A5P8P0T9"/>
<dbReference type="Pfam" id="PF03548">
    <property type="entry name" value="LolA"/>
    <property type="match status" value="1"/>
</dbReference>
<dbReference type="CDD" id="cd16325">
    <property type="entry name" value="LolA"/>
    <property type="match status" value="1"/>
</dbReference>